<dbReference type="PANTHER" id="PTHR46984:SF1">
    <property type="entry name" value="LEUCINE-RICH REPEAT-CONTAINING PROTEIN 71"/>
    <property type="match status" value="1"/>
</dbReference>
<feature type="compositionally biased region" description="Basic and acidic residues" evidence="1">
    <location>
        <begin position="184"/>
        <end position="194"/>
    </location>
</feature>
<dbReference type="SMART" id="SM00368">
    <property type="entry name" value="LRR_RI"/>
    <property type="match status" value="4"/>
</dbReference>
<feature type="compositionally biased region" description="Basic and acidic residues" evidence="1">
    <location>
        <begin position="485"/>
        <end position="508"/>
    </location>
</feature>
<name>C3ZMW3_BRAFL</name>
<feature type="region of interest" description="Disordered" evidence="1">
    <location>
        <begin position="1"/>
        <end position="151"/>
    </location>
</feature>
<dbReference type="PANTHER" id="PTHR46984">
    <property type="entry name" value="LEUCINE-RICH REPEAT-CONTAINING PROTEIN 71"/>
    <property type="match status" value="1"/>
</dbReference>
<evidence type="ECO:0000256" key="1">
    <source>
        <dbReference type="SAM" id="MobiDB-lite"/>
    </source>
</evidence>
<accession>C3ZMW3</accession>
<sequence>MWRLLQRMAEEDADDEEGEEASENVNSDQTAPSVEKVATEEDTHGDAGTTSGKKKTPDKDEEPSTKHVEVGTKTPDGVNEETPNSSVKSAECVRKPTPPTGPSKFKMRLAGTEDEPGSVAGDTRATPPDSGGKDSPTVTEGRASATKSRPVLVARPRSRLGNMILKKLLSPKSGSAAKKVKMGKKLERVMKGDRSATSATSHDTSDVDGNKSPEPYSCTGDFEADYTELCNRAGLMEIPKVVPRPHRPGPPPPPDPKEKVEEPTSPVPSEQEEPPPTTYTTSDKFDYFKPKVQVELEKPEDKKSMTEVYIRGWKVDQKYIDIFKQCFPAADKLHTIDFWNVGLTDNTLAQFAAVASQCLNLRTVKLDGNPVPGEGFHQLIGEDSMIVSMSLRSCKITDKGAELIGKALSTAKTRNQSLCALNLNSNMITDAGACYIANGLRMNRTLLVLSIANNAIGDEAAKKFGEVLSRFSLTHEEVVERRKVLSEKGAPDVRRSPISRRAESRDRPGSQSSRSQLDKSMAKSGRASSKAKKDKKEDDKKGKGKDDKWKKETLGKASKGKGRQSGGKKGQGAGSITEAETPDILEIINPLLEEAERVDGELLIPGNRALINLNISRNRIGEAGLKSLLKGIQYQITLTTLGSRSGGTGLMRLSVQKNSFPLNHESYLKMQELMMTRDPLYKPPSKTPDEESTSQATGS</sequence>
<evidence type="ECO:0000313" key="2">
    <source>
        <dbReference type="EMBL" id="EEN46103.1"/>
    </source>
</evidence>
<dbReference type="Gene3D" id="3.80.10.10">
    <property type="entry name" value="Ribonuclease Inhibitor"/>
    <property type="match status" value="1"/>
</dbReference>
<dbReference type="InParanoid" id="C3ZMW3"/>
<dbReference type="AlphaFoldDB" id="C3ZMW3"/>
<feature type="compositionally biased region" description="Basic and acidic residues" evidence="1">
    <location>
        <begin position="55"/>
        <end position="70"/>
    </location>
</feature>
<dbReference type="SUPFAM" id="SSF52047">
    <property type="entry name" value="RNI-like"/>
    <property type="match status" value="1"/>
</dbReference>
<dbReference type="InterPro" id="IPR032675">
    <property type="entry name" value="LRR_dom_sf"/>
</dbReference>
<feature type="region of interest" description="Disordered" evidence="1">
    <location>
        <begin position="485"/>
        <end position="578"/>
    </location>
</feature>
<dbReference type="Pfam" id="PF13516">
    <property type="entry name" value="LRR_6"/>
    <property type="match status" value="3"/>
</dbReference>
<organism>
    <name type="scientific">Branchiostoma floridae</name>
    <name type="common">Florida lancelet</name>
    <name type="synonym">Amphioxus</name>
    <dbReference type="NCBI Taxonomy" id="7739"/>
    <lineage>
        <taxon>Eukaryota</taxon>
        <taxon>Metazoa</taxon>
        <taxon>Chordata</taxon>
        <taxon>Cephalochordata</taxon>
        <taxon>Leptocardii</taxon>
        <taxon>Amphioxiformes</taxon>
        <taxon>Branchiostomatidae</taxon>
        <taxon>Branchiostoma</taxon>
    </lineage>
</organism>
<feature type="compositionally biased region" description="Gly residues" evidence="1">
    <location>
        <begin position="563"/>
        <end position="573"/>
    </location>
</feature>
<dbReference type="InterPro" id="IPR053040">
    <property type="entry name" value="LRR-containing_protein_71"/>
</dbReference>
<feature type="compositionally biased region" description="Basic and acidic residues" evidence="1">
    <location>
        <begin position="534"/>
        <end position="554"/>
    </location>
</feature>
<proteinExistence type="predicted"/>
<protein>
    <recommendedName>
        <fullName evidence="3">Leucine-rich repeat-containing protein 71-like</fullName>
    </recommendedName>
</protein>
<dbReference type="EMBL" id="GG666648">
    <property type="protein sequence ID" value="EEN46103.1"/>
    <property type="molecule type" value="Genomic_DNA"/>
</dbReference>
<dbReference type="STRING" id="7739.C3ZMW3"/>
<gene>
    <name evidence="2" type="ORF">BRAFLDRAFT_83370</name>
</gene>
<feature type="compositionally biased region" description="Acidic residues" evidence="1">
    <location>
        <begin position="11"/>
        <end position="22"/>
    </location>
</feature>
<feature type="region of interest" description="Disordered" evidence="1">
    <location>
        <begin position="678"/>
        <end position="699"/>
    </location>
</feature>
<evidence type="ECO:0008006" key="3">
    <source>
        <dbReference type="Google" id="ProtNLM"/>
    </source>
</evidence>
<feature type="region of interest" description="Disordered" evidence="1">
    <location>
        <begin position="172"/>
        <end position="219"/>
    </location>
</feature>
<reference evidence="2" key="1">
    <citation type="journal article" date="2008" name="Nature">
        <title>The amphioxus genome and the evolution of the chordate karyotype.</title>
        <authorList>
            <consortium name="US DOE Joint Genome Institute (JGI-PGF)"/>
            <person name="Putnam N.H."/>
            <person name="Butts T."/>
            <person name="Ferrier D.E.K."/>
            <person name="Furlong R.F."/>
            <person name="Hellsten U."/>
            <person name="Kawashima T."/>
            <person name="Robinson-Rechavi M."/>
            <person name="Shoguchi E."/>
            <person name="Terry A."/>
            <person name="Yu J.-K."/>
            <person name="Benito-Gutierrez E.L."/>
            <person name="Dubchak I."/>
            <person name="Garcia-Fernandez J."/>
            <person name="Gibson-Brown J.J."/>
            <person name="Grigoriev I.V."/>
            <person name="Horton A.C."/>
            <person name="de Jong P.J."/>
            <person name="Jurka J."/>
            <person name="Kapitonov V.V."/>
            <person name="Kohara Y."/>
            <person name="Kuroki Y."/>
            <person name="Lindquist E."/>
            <person name="Lucas S."/>
            <person name="Osoegawa K."/>
            <person name="Pennacchio L.A."/>
            <person name="Salamov A.A."/>
            <person name="Satou Y."/>
            <person name="Sauka-Spengler T."/>
            <person name="Schmutz J."/>
            <person name="Shin-I T."/>
            <person name="Toyoda A."/>
            <person name="Bronner-Fraser M."/>
            <person name="Fujiyama A."/>
            <person name="Holland L.Z."/>
            <person name="Holland P.W.H."/>
            <person name="Satoh N."/>
            <person name="Rokhsar D.S."/>
        </authorList>
    </citation>
    <scope>NUCLEOTIDE SEQUENCE [LARGE SCALE GENOMIC DNA]</scope>
    <source>
        <strain evidence="2">S238N-H82</strain>
        <tissue evidence="2">Testes</tissue>
    </source>
</reference>
<dbReference type="eggNOG" id="KOG4308">
    <property type="taxonomic scope" value="Eukaryota"/>
</dbReference>
<feature type="region of interest" description="Disordered" evidence="1">
    <location>
        <begin position="240"/>
        <end position="284"/>
    </location>
</feature>
<dbReference type="InterPro" id="IPR001611">
    <property type="entry name" value="Leu-rich_rpt"/>
</dbReference>